<evidence type="ECO:0000313" key="2">
    <source>
        <dbReference type="Proteomes" id="UP001558613"/>
    </source>
</evidence>
<dbReference type="InterPro" id="IPR008042">
    <property type="entry name" value="Retrotrans_Pao"/>
</dbReference>
<sequence length="382" mass="43618">MAAANMNLCKWTTNSPELKDKWSNSNLDFTQETKAHGGVLKVLGLVWRPDTDDFVFDLKHLMNIIKGKDNTKRSVLRSSAQIFDPIGFLTPFTIRVKCLFQEMWRQGLGWDEELSPELSQAWQQWCMELPQIHQIIIPRWYGTNELSEQSQVLHVFTDASEKAYGAVGYLQGQTTEGETVTRLVASKSRVAPIKTITLPRLELMGALIGARLASNLLKALNLQPTQLYMWSDSMIVIYWIRSSAQKWKRFVANRVVEIQQLTPPELWSHCNGKMNPADLITRGQSASKLKEDDLWWSGPPFLKSEPQIKEPEFKKEGLLEQEVNVELKARRVTVQFSNSETLSDPILQLEKYSKLQTAKSFTQTMPRLSNELTKTSKSCGKL</sequence>
<comment type="caution">
    <text evidence="1">The sequence shown here is derived from an EMBL/GenBank/DDBJ whole genome shotgun (WGS) entry which is preliminary data.</text>
</comment>
<protein>
    <recommendedName>
        <fullName evidence="3">Pao retrotransposon peptidase</fullName>
    </recommendedName>
</protein>
<dbReference type="Pfam" id="PF05380">
    <property type="entry name" value="Peptidase_A17"/>
    <property type="match status" value="1"/>
</dbReference>
<dbReference type="EMBL" id="JAYMGO010000001">
    <property type="protein sequence ID" value="KAL1282335.1"/>
    <property type="molecule type" value="Genomic_DNA"/>
</dbReference>
<proteinExistence type="predicted"/>
<gene>
    <name evidence="1" type="ORF">QQF64_001138</name>
</gene>
<organism evidence="1 2">
    <name type="scientific">Cirrhinus molitorella</name>
    <name type="common">mud carp</name>
    <dbReference type="NCBI Taxonomy" id="172907"/>
    <lineage>
        <taxon>Eukaryota</taxon>
        <taxon>Metazoa</taxon>
        <taxon>Chordata</taxon>
        <taxon>Craniata</taxon>
        <taxon>Vertebrata</taxon>
        <taxon>Euteleostomi</taxon>
        <taxon>Actinopterygii</taxon>
        <taxon>Neopterygii</taxon>
        <taxon>Teleostei</taxon>
        <taxon>Ostariophysi</taxon>
        <taxon>Cypriniformes</taxon>
        <taxon>Cyprinidae</taxon>
        <taxon>Labeoninae</taxon>
        <taxon>Labeonini</taxon>
        <taxon>Cirrhinus</taxon>
    </lineage>
</organism>
<name>A0ABR3NZM5_9TELE</name>
<keyword evidence="2" id="KW-1185">Reference proteome</keyword>
<accession>A0ABR3NZM5</accession>
<evidence type="ECO:0008006" key="3">
    <source>
        <dbReference type="Google" id="ProtNLM"/>
    </source>
</evidence>
<reference evidence="1 2" key="1">
    <citation type="submission" date="2023-09" db="EMBL/GenBank/DDBJ databases">
        <authorList>
            <person name="Wang M."/>
        </authorList>
    </citation>
    <scope>NUCLEOTIDE SEQUENCE [LARGE SCALE GENOMIC DNA]</scope>
    <source>
        <strain evidence="1">GT-2023</strain>
        <tissue evidence="1">Liver</tissue>
    </source>
</reference>
<evidence type="ECO:0000313" key="1">
    <source>
        <dbReference type="EMBL" id="KAL1282335.1"/>
    </source>
</evidence>
<dbReference type="Proteomes" id="UP001558613">
    <property type="component" value="Unassembled WGS sequence"/>
</dbReference>
<dbReference type="PANTHER" id="PTHR47331">
    <property type="entry name" value="PHD-TYPE DOMAIN-CONTAINING PROTEIN"/>
    <property type="match status" value="1"/>
</dbReference>